<protein>
    <submittedName>
        <fullName evidence="1">Uncharacterized protein</fullName>
    </submittedName>
</protein>
<sequence length="181" mass="21013">MRERWRRSADDIMERQLRPVEFNDLVAFMDREARIATNPVFGNISATSSNPSITTLSDLFQRISSWYRLKKVVAWILRYRSHLLMASKSRVQSVQLKSPVKKPSLISVEKMERAEKAILQNVQQTAFPAKFHQLTGPSGSKHVRRSSPLFKLDPVLRNVSSLNTWVWLRWLEDSTNICRDS</sequence>
<reference evidence="1" key="1">
    <citation type="journal article" date="2023" name="G3 (Bethesda)">
        <title>Whole genome assembly and annotation of the endangered Caribbean coral Acropora cervicornis.</title>
        <authorList>
            <person name="Selwyn J.D."/>
            <person name="Vollmer S.V."/>
        </authorList>
    </citation>
    <scope>NUCLEOTIDE SEQUENCE</scope>
    <source>
        <strain evidence="1">K2</strain>
    </source>
</reference>
<accession>A0AAD9QCK7</accession>
<dbReference type="AlphaFoldDB" id="A0AAD9QCK7"/>
<comment type="caution">
    <text evidence="1">The sequence shown here is derived from an EMBL/GenBank/DDBJ whole genome shotgun (WGS) entry which is preliminary data.</text>
</comment>
<reference evidence="1" key="2">
    <citation type="journal article" date="2023" name="Science">
        <title>Genomic signatures of disease resistance in endangered staghorn corals.</title>
        <authorList>
            <person name="Vollmer S.V."/>
            <person name="Selwyn J.D."/>
            <person name="Despard B.A."/>
            <person name="Roesel C.L."/>
        </authorList>
    </citation>
    <scope>NUCLEOTIDE SEQUENCE</scope>
    <source>
        <strain evidence="1">K2</strain>
    </source>
</reference>
<proteinExistence type="predicted"/>
<evidence type="ECO:0000313" key="2">
    <source>
        <dbReference type="Proteomes" id="UP001249851"/>
    </source>
</evidence>
<organism evidence="1 2">
    <name type="scientific">Acropora cervicornis</name>
    <name type="common">Staghorn coral</name>
    <dbReference type="NCBI Taxonomy" id="6130"/>
    <lineage>
        <taxon>Eukaryota</taxon>
        <taxon>Metazoa</taxon>
        <taxon>Cnidaria</taxon>
        <taxon>Anthozoa</taxon>
        <taxon>Hexacorallia</taxon>
        <taxon>Scleractinia</taxon>
        <taxon>Astrocoeniina</taxon>
        <taxon>Acroporidae</taxon>
        <taxon>Acropora</taxon>
    </lineage>
</organism>
<dbReference type="EMBL" id="JARQWQ010000043">
    <property type="protein sequence ID" value="KAK2558836.1"/>
    <property type="molecule type" value="Genomic_DNA"/>
</dbReference>
<dbReference type="Proteomes" id="UP001249851">
    <property type="component" value="Unassembled WGS sequence"/>
</dbReference>
<name>A0AAD9QCK7_ACRCE</name>
<dbReference type="PANTHER" id="PTHR47331:SF5">
    <property type="entry name" value="RIBONUCLEASE H"/>
    <property type="match status" value="1"/>
</dbReference>
<dbReference type="PANTHER" id="PTHR47331">
    <property type="entry name" value="PHD-TYPE DOMAIN-CONTAINING PROTEIN"/>
    <property type="match status" value="1"/>
</dbReference>
<keyword evidence="2" id="KW-1185">Reference proteome</keyword>
<evidence type="ECO:0000313" key="1">
    <source>
        <dbReference type="EMBL" id="KAK2558836.1"/>
    </source>
</evidence>
<gene>
    <name evidence="1" type="ORF">P5673_019053</name>
</gene>